<dbReference type="Proteomes" id="UP001232063">
    <property type="component" value="Unassembled WGS sequence"/>
</dbReference>
<proteinExistence type="predicted"/>
<keyword evidence="2" id="KW-1185">Reference proteome</keyword>
<gene>
    <name evidence="1" type="ORF">QNI22_20765</name>
</gene>
<reference evidence="1" key="1">
    <citation type="submission" date="2023-05" db="EMBL/GenBank/DDBJ databases">
        <authorList>
            <person name="Zhang X."/>
        </authorList>
    </citation>
    <scope>NUCLEOTIDE SEQUENCE</scope>
    <source>
        <strain evidence="1">BD1B2-1</strain>
    </source>
</reference>
<protein>
    <submittedName>
        <fullName evidence="1">Uncharacterized protein</fullName>
    </submittedName>
</protein>
<name>A0AAE3UEU2_9BACT</name>
<comment type="caution">
    <text evidence="1">The sequence shown here is derived from an EMBL/GenBank/DDBJ whole genome shotgun (WGS) entry which is preliminary data.</text>
</comment>
<dbReference type="EMBL" id="JASJOU010000007">
    <property type="protein sequence ID" value="MDJ1503113.1"/>
    <property type="molecule type" value="Genomic_DNA"/>
</dbReference>
<dbReference type="AlphaFoldDB" id="A0AAE3UEU2"/>
<dbReference type="RefSeq" id="WP_314513597.1">
    <property type="nucleotide sequence ID" value="NZ_JASJOU010000007.1"/>
</dbReference>
<accession>A0AAE3UEU2</accession>
<evidence type="ECO:0000313" key="2">
    <source>
        <dbReference type="Proteomes" id="UP001232063"/>
    </source>
</evidence>
<organism evidence="1 2">
    <name type="scientific">Xanthocytophaga agilis</name>
    <dbReference type="NCBI Taxonomy" id="3048010"/>
    <lineage>
        <taxon>Bacteria</taxon>
        <taxon>Pseudomonadati</taxon>
        <taxon>Bacteroidota</taxon>
        <taxon>Cytophagia</taxon>
        <taxon>Cytophagales</taxon>
        <taxon>Rhodocytophagaceae</taxon>
        <taxon>Xanthocytophaga</taxon>
    </lineage>
</organism>
<sequence>MQAFYERQDVALKIYKMPEETPREQLLVSVRDTGLVYWKQNLKLVKYVDKLNLSENVHAKNQKLIEYSNFHIKSYELMYKALLENTNMYEN</sequence>
<evidence type="ECO:0000313" key="1">
    <source>
        <dbReference type="EMBL" id="MDJ1503113.1"/>
    </source>
</evidence>